<keyword evidence="8" id="KW-1185">Reference proteome</keyword>
<evidence type="ECO:0000256" key="5">
    <source>
        <dbReference type="ARBA" id="ARBA00025157"/>
    </source>
</evidence>
<dbReference type="STRING" id="694429.Pyrfu_0924"/>
<keyword evidence="2" id="KW-0813">Transport</keyword>
<sequence>MTLVLRDVWYRYPGSKNWVLRGVNLEVHEEQVIGVVGPNGAGKTTLLKVAGLLYRPLRGRVLIDRVDYWSAERQVKLAARRLVAYVHPEPVLVRGSVLDNLVLSLVMRGVKKQEAILRVKMLAEKLGIRNLLYRKASSLSSGEAQLISILRAIIASPRYLLLDEPTSHLDSSKKALLADILAELVKYGSSVVIATHDTGFLSKLGARIVEIVDGRIVGSGGAHHSPRAA</sequence>
<dbReference type="Pfam" id="PF00005">
    <property type="entry name" value="ABC_tran"/>
    <property type="match status" value="1"/>
</dbReference>
<dbReference type="KEGG" id="pfm:Pyrfu_0924"/>
<dbReference type="GO" id="GO:0005886">
    <property type="term" value="C:plasma membrane"/>
    <property type="evidence" value="ECO:0007669"/>
    <property type="project" value="UniProtKB-SubCell"/>
</dbReference>
<proteinExistence type="predicted"/>
<dbReference type="InParanoid" id="G0EE99"/>
<dbReference type="InterPro" id="IPR027417">
    <property type="entry name" value="P-loop_NTPase"/>
</dbReference>
<dbReference type="CDD" id="cd03225">
    <property type="entry name" value="ABC_cobalt_CbiO_domain1"/>
    <property type="match status" value="1"/>
</dbReference>
<evidence type="ECO:0000259" key="6">
    <source>
        <dbReference type="PROSITE" id="PS50893"/>
    </source>
</evidence>
<dbReference type="EMBL" id="CP002838">
    <property type="protein sequence ID" value="AEM38793.1"/>
    <property type="molecule type" value="Genomic_DNA"/>
</dbReference>
<dbReference type="GO" id="GO:0005524">
    <property type="term" value="F:ATP binding"/>
    <property type="evidence" value="ECO:0007669"/>
    <property type="project" value="UniProtKB-KW"/>
</dbReference>
<evidence type="ECO:0000313" key="8">
    <source>
        <dbReference type="Proteomes" id="UP000001037"/>
    </source>
</evidence>
<dbReference type="InterPro" id="IPR003439">
    <property type="entry name" value="ABC_transporter-like_ATP-bd"/>
</dbReference>
<dbReference type="GO" id="GO:0022857">
    <property type="term" value="F:transmembrane transporter activity"/>
    <property type="evidence" value="ECO:0007669"/>
    <property type="project" value="TreeGrafter"/>
</dbReference>
<protein>
    <submittedName>
        <fullName evidence="7">ABC transporter-related protein</fullName>
    </submittedName>
</protein>
<dbReference type="PROSITE" id="PS00211">
    <property type="entry name" value="ABC_TRANSPORTER_1"/>
    <property type="match status" value="1"/>
</dbReference>
<dbReference type="eggNOG" id="arCOG00202">
    <property type="taxonomic scope" value="Archaea"/>
</dbReference>
<dbReference type="GO" id="GO:0016887">
    <property type="term" value="F:ATP hydrolysis activity"/>
    <property type="evidence" value="ECO:0007669"/>
    <property type="project" value="InterPro"/>
</dbReference>
<keyword evidence="3" id="KW-0547">Nucleotide-binding</keyword>
<comment type="function">
    <text evidence="5">Probably part of an ABC transporter complex. Responsible for energy coupling to the transport system.</text>
</comment>
<dbReference type="HOGENOM" id="CLU_000604_1_22_2"/>
<dbReference type="PANTHER" id="PTHR24220">
    <property type="entry name" value="IMPORT ATP-BINDING PROTEIN"/>
    <property type="match status" value="1"/>
</dbReference>
<name>G0EE99_PYRF1</name>
<evidence type="ECO:0000256" key="1">
    <source>
        <dbReference type="ARBA" id="ARBA00004236"/>
    </source>
</evidence>
<dbReference type="SMART" id="SM00382">
    <property type="entry name" value="AAA"/>
    <property type="match status" value="1"/>
</dbReference>
<feature type="domain" description="ABC transporter" evidence="6">
    <location>
        <begin position="3"/>
        <end position="229"/>
    </location>
</feature>
<evidence type="ECO:0000256" key="4">
    <source>
        <dbReference type="ARBA" id="ARBA00022840"/>
    </source>
</evidence>
<organism evidence="7 8">
    <name type="scientific">Pyrolobus fumarii (strain DSM 11204 / 1A)</name>
    <dbReference type="NCBI Taxonomy" id="694429"/>
    <lineage>
        <taxon>Archaea</taxon>
        <taxon>Thermoproteota</taxon>
        <taxon>Thermoprotei</taxon>
        <taxon>Desulfurococcales</taxon>
        <taxon>Pyrodictiaceae</taxon>
        <taxon>Pyrolobus</taxon>
    </lineage>
</organism>
<dbReference type="OrthoDB" id="15473at2157"/>
<dbReference type="InterPro" id="IPR003593">
    <property type="entry name" value="AAA+_ATPase"/>
</dbReference>
<dbReference type="Gene3D" id="3.40.50.300">
    <property type="entry name" value="P-loop containing nucleotide triphosphate hydrolases"/>
    <property type="match status" value="1"/>
</dbReference>
<dbReference type="SUPFAM" id="SSF52540">
    <property type="entry name" value="P-loop containing nucleoside triphosphate hydrolases"/>
    <property type="match status" value="1"/>
</dbReference>
<keyword evidence="4" id="KW-0067">ATP-binding</keyword>
<dbReference type="AlphaFoldDB" id="G0EE99"/>
<gene>
    <name evidence="7" type="ordered locus">Pyrfu_0924</name>
</gene>
<comment type="subcellular location">
    <subcellularLocation>
        <location evidence="1">Cell membrane</location>
    </subcellularLocation>
</comment>
<dbReference type="Proteomes" id="UP000001037">
    <property type="component" value="Chromosome"/>
</dbReference>
<dbReference type="InterPro" id="IPR015856">
    <property type="entry name" value="ABC_transpr_CbiO/EcfA_su"/>
</dbReference>
<reference evidence="7 8" key="1">
    <citation type="journal article" date="2011" name="Stand. Genomic Sci.">
        <title>Complete genome sequence of the hyperthermophilic chemolithoautotroph Pyrolobus fumarii type strain (1A).</title>
        <authorList>
            <person name="Anderson I."/>
            <person name="Goker M."/>
            <person name="Nolan M."/>
            <person name="Lucas S."/>
            <person name="Hammon N."/>
            <person name="Deshpande S."/>
            <person name="Cheng J.F."/>
            <person name="Tapia R."/>
            <person name="Han C."/>
            <person name="Goodwin L."/>
            <person name="Pitluck S."/>
            <person name="Huntemann M."/>
            <person name="Liolios K."/>
            <person name="Ivanova N."/>
            <person name="Pagani I."/>
            <person name="Mavromatis K."/>
            <person name="Ovchinikova G."/>
            <person name="Pati A."/>
            <person name="Chen A."/>
            <person name="Palaniappan K."/>
            <person name="Land M."/>
            <person name="Hauser L."/>
            <person name="Brambilla E.M."/>
            <person name="Huber H."/>
            <person name="Yasawong M."/>
            <person name="Rohde M."/>
            <person name="Spring S."/>
            <person name="Abt B."/>
            <person name="Sikorski J."/>
            <person name="Wirth R."/>
            <person name="Detter J.C."/>
            <person name="Woyke T."/>
            <person name="Bristow J."/>
            <person name="Eisen J.A."/>
            <person name="Markowitz V."/>
            <person name="Hugenholtz P."/>
            <person name="Kyrpides N.C."/>
            <person name="Klenk H.P."/>
            <person name="Lapidus A."/>
        </authorList>
    </citation>
    <scope>NUCLEOTIDE SEQUENCE [LARGE SCALE GENOMIC DNA]</scope>
    <source>
        <strain evidence="8">DSM 11204 / 1A</strain>
    </source>
</reference>
<accession>G0EE99</accession>
<evidence type="ECO:0000256" key="2">
    <source>
        <dbReference type="ARBA" id="ARBA00022448"/>
    </source>
</evidence>
<dbReference type="PROSITE" id="PS50893">
    <property type="entry name" value="ABC_TRANSPORTER_2"/>
    <property type="match status" value="1"/>
</dbReference>
<evidence type="ECO:0000313" key="7">
    <source>
        <dbReference type="EMBL" id="AEM38793.1"/>
    </source>
</evidence>
<dbReference type="InterPro" id="IPR017871">
    <property type="entry name" value="ABC_transporter-like_CS"/>
</dbReference>
<dbReference type="InterPro" id="IPR015854">
    <property type="entry name" value="ABC_transpr_LolD-like"/>
</dbReference>
<evidence type="ECO:0000256" key="3">
    <source>
        <dbReference type="ARBA" id="ARBA00022741"/>
    </source>
</evidence>